<reference evidence="9" key="1">
    <citation type="submission" date="2019-06" db="EMBL/GenBank/DDBJ databases">
        <title>Alistipes onderdonkii subsp. vulgaris subsp. nov., Alistipes dispar sp. nov. and Alistipes communis sp. nov., isolated from human faeces, and creation of Alistipes onderdonkii subsp. onderdonkii subsp. nov.</title>
        <authorList>
            <person name="Sakamoto M."/>
            <person name="Ikeyama N."/>
            <person name="Ogata Y."/>
            <person name="Suda W."/>
            <person name="Iino T."/>
            <person name="Hattori M."/>
            <person name="Ohkuma M."/>
        </authorList>
    </citation>
    <scope>NUCLEOTIDE SEQUENCE [LARGE SCALE GENOMIC DNA]</scope>
    <source>
        <strain evidence="9">5CBH24</strain>
    </source>
</reference>
<sequence>MKRPLNPTSRRKRPCRMPRIAAAILLTALTAIAAPKARADEGMWLPSLIGERIDDMRAKGFRLTAEDIYSVNEASMKDAVVLFNGGCTGELISPEGLLVTNHHCGYGAIQGHSTVEHDYLTHGFWARDRSEELPNEGLWVRRLVRMEEVTDRLAAGETAEKICEEAAEKGRYRTAIEQMYYGNQQFLFVYEQFDDVRLVGAPPSSIGKFGGDTDNWMWPRHTGDFSLFRIYADRENRPAKFSRENVPYRPARYFPVSTKGIREGDFTMIYGFPGNTQQYVTADAVAYVVERSDPMKIDLRTRRLEIISAAQEADAATRIRYAAKHASIANAWKKWQGELLGLQRLGTVAQKKAYEAAFARWAADRPEYAYLLDSLRAAYRSATEGYYLQELCNESVKGIELATLAAALKQYAAKPSEALAERIAKLYRDYDPAIDRRVAVEMLRGLEQYYPRPLPEAYTAETTRCKGVEGYAARLFDASAIVRFDAVEPLLRDTAALRAALQREPVLHLVGIFDRGRIPRNLSNLPVVERWYRPYMKALREFDRERPFYPDANLTLRVAYGQVAGYWYADAVYHRPLTTLDGIIAKDDPTVYDYDIPQRLRACHAAKDYGRWSIPTADGGVTVPVCFLATNHTTGGNSGSPVVNADGELVGINFDRTWRSTMSDLQFDPAICRNIAVDIHYVLFTIDRIGGAEYLLKEMELR</sequence>
<dbReference type="GO" id="GO:0006508">
    <property type="term" value="P:proteolysis"/>
    <property type="evidence" value="ECO:0007669"/>
    <property type="project" value="UniProtKB-KW"/>
</dbReference>
<evidence type="ECO:0000256" key="3">
    <source>
        <dbReference type="ARBA" id="ARBA00022670"/>
    </source>
</evidence>
<accession>A0A4Y1WT17</accession>
<protein>
    <recommendedName>
        <fullName evidence="7">Dipeptidyl-peptidase</fullName>
        <ecNumber evidence="7">3.4.14.-</ecNumber>
    </recommendedName>
</protein>
<evidence type="ECO:0000256" key="5">
    <source>
        <dbReference type="ARBA" id="ARBA00022801"/>
    </source>
</evidence>
<keyword evidence="5 7" id="KW-0378">Hydrolase</keyword>
<name>A0A4Y1WT17_9BACT</name>
<dbReference type="Gene3D" id="2.40.10.10">
    <property type="entry name" value="Trypsin-like serine proteases"/>
    <property type="match status" value="1"/>
</dbReference>
<dbReference type="InterPro" id="IPR009003">
    <property type="entry name" value="Peptidase_S1_PA"/>
</dbReference>
<dbReference type="KEGG" id="acou:A5CBH24_13350"/>
<evidence type="ECO:0000256" key="2">
    <source>
        <dbReference type="ARBA" id="ARBA00022438"/>
    </source>
</evidence>
<dbReference type="Pfam" id="PF10459">
    <property type="entry name" value="Peptidase_S46"/>
    <property type="match status" value="1"/>
</dbReference>
<comment type="similarity">
    <text evidence="1 7">Belongs to the peptidase S46 family.</text>
</comment>
<dbReference type="PANTHER" id="PTHR38469:SF1">
    <property type="entry name" value="PERIPLASMIC PEPTIDASE SUBFAMILY S1B"/>
    <property type="match status" value="1"/>
</dbReference>
<evidence type="ECO:0000256" key="1">
    <source>
        <dbReference type="ARBA" id="ARBA00010491"/>
    </source>
</evidence>
<feature type="signal peptide" evidence="7">
    <location>
        <begin position="1"/>
        <end position="33"/>
    </location>
</feature>
<dbReference type="GO" id="GO:0070009">
    <property type="term" value="F:serine-type aminopeptidase activity"/>
    <property type="evidence" value="ECO:0007669"/>
    <property type="project" value="UniProtKB-UniRule"/>
</dbReference>
<keyword evidence="9" id="KW-1185">Reference proteome</keyword>
<dbReference type="InterPro" id="IPR043504">
    <property type="entry name" value="Peptidase_S1_PA_chymotrypsin"/>
</dbReference>
<dbReference type="Proteomes" id="UP000318946">
    <property type="component" value="Chromosome"/>
</dbReference>
<dbReference type="EMBL" id="AP019735">
    <property type="protein sequence ID" value="BBL04022.1"/>
    <property type="molecule type" value="Genomic_DNA"/>
</dbReference>
<dbReference type="EC" id="3.4.14.-" evidence="7"/>
<evidence type="ECO:0000313" key="9">
    <source>
        <dbReference type="Proteomes" id="UP000318946"/>
    </source>
</evidence>
<organism evidence="8 9">
    <name type="scientific">Alistipes communis</name>
    <dbReference type="NCBI Taxonomy" id="2585118"/>
    <lineage>
        <taxon>Bacteria</taxon>
        <taxon>Pseudomonadati</taxon>
        <taxon>Bacteroidota</taxon>
        <taxon>Bacteroidia</taxon>
        <taxon>Bacteroidales</taxon>
        <taxon>Rikenellaceae</taxon>
        <taxon>Alistipes</taxon>
    </lineage>
</organism>
<evidence type="ECO:0000256" key="7">
    <source>
        <dbReference type="RuleBase" id="RU366067"/>
    </source>
</evidence>
<keyword evidence="6 7" id="KW-0720">Serine protease</keyword>
<evidence type="ECO:0000313" key="8">
    <source>
        <dbReference type="EMBL" id="BBL04022.1"/>
    </source>
</evidence>
<dbReference type="SUPFAM" id="SSF50494">
    <property type="entry name" value="Trypsin-like serine proteases"/>
    <property type="match status" value="1"/>
</dbReference>
<comment type="function">
    <text evidence="7">Catalyzes the removal of dipeptides from the N-terminus of oligopeptides.</text>
</comment>
<dbReference type="PANTHER" id="PTHR38469">
    <property type="entry name" value="PERIPLASMIC PEPTIDASE SUBFAMILY S1B"/>
    <property type="match status" value="1"/>
</dbReference>
<dbReference type="GO" id="GO:0043171">
    <property type="term" value="P:peptide catabolic process"/>
    <property type="evidence" value="ECO:0007669"/>
    <property type="project" value="UniProtKB-UniRule"/>
</dbReference>
<evidence type="ECO:0000256" key="4">
    <source>
        <dbReference type="ARBA" id="ARBA00022729"/>
    </source>
</evidence>
<keyword evidence="3 7" id="KW-0645">Protease</keyword>
<dbReference type="AlphaFoldDB" id="A0A4Y1WT17"/>
<evidence type="ECO:0000256" key="6">
    <source>
        <dbReference type="ARBA" id="ARBA00022825"/>
    </source>
</evidence>
<feature type="chain" id="PRO_5023063090" description="Dipeptidyl-peptidase" evidence="7">
    <location>
        <begin position="34"/>
        <end position="702"/>
    </location>
</feature>
<dbReference type="GO" id="GO:0008239">
    <property type="term" value="F:dipeptidyl-peptidase activity"/>
    <property type="evidence" value="ECO:0007669"/>
    <property type="project" value="UniProtKB-UniRule"/>
</dbReference>
<proteinExistence type="inferred from homology"/>
<keyword evidence="2 7" id="KW-0031">Aminopeptidase</keyword>
<dbReference type="InterPro" id="IPR019500">
    <property type="entry name" value="Pep_S46"/>
</dbReference>
<gene>
    <name evidence="8" type="primary">dpp11</name>
    <name evidence="8" type="ORF">A5CBH24_13350</name>
</gene>
<keyword evidence="4 7" id="KW-0732">Signal</keyword>